<accession>A0ABS7I7Z8</accession>
<evidence type="ECO:0000256" key="5">
    <source>
        <dbReference type="ARBA" id="ARBA00012448"/>
    </source>
</evidence>
<feature type="domain" description="Glycosyl transferase family 51" evidence="28">
    <location>
        <begin position="56"/>
        <end position="233"/>
    </location>
</feature>
<keyword evidence="12" id="KW-0808">Transferase</keyword>
<keyword evidence="8" id="KW-0997">Cell inner membrane</keyword>
<evidence type="ECO:0000256" key="10">
    <source>
        <dbReference type="ARBA" id="ARBA00022670"/>
    </source>
</evidence>
<evidence type="ECO:0000256" key="23">
    <source>
        <dbReference type="ARBA" id="ARBA00034000"/>
    </source>
</evidence>
<evidence type="ECO:0000256" key="11">
    <source>
        <dbReference type="ARBA" id="ARBA00022676"/>
    </source>
</evidence>
<evidence type="ECO:0000259" key="28">
    <source>
        <dbReference type="Pfam" id="PF00912"/>
    </source>
</evidence>
<dbReference type="EC" id="2.4.99.28" evidence="24"/>
<dbReference type="EMBL" id="JAIFRO010000003">
    <property type="protein sequence ID" value="MBX4335772.1"/>
    <property type="molecule type" value="Genomic_DNA"/>
</dbReference>
<evidence type="ECO:0000256" key="8">
    <source>
        <dbReference type="ARBA" id="ARBA00022519"/>
    </source>
</evidence>
<keyword evidence="22" id="KW-0961">Cell wall biogenesis/degradation</keyword>
<comment type="similarity">
    <text evidence="3">In the C-terminal section; belongs to the transpeptidase family.</text>
</comment>
<dbReference type="Pfam" id="PF17092">
    <property type="entry name" value="PCB_OB"/>
    <property type="match status" value="1"/>
</dbReference>
<dbReference type="Gene3D" id="3.40.710.10">
    <property type="entry name" value="DD-peptidase/beta-lactamase superfamily"/>
    <property type="match status" value="2"/>
</dbReference>
<sequence>MIIFFRYLFSFFATIGIFGAIMWSIIMKSQASGLPDYEVLSLYEPAVMTRVHASNGSLMAEFATKHRLYLPIQSIPELIKNAFISAEDKNFYHHFGLDPEGLLRALINNIRNIGSGKRPEGASTITQQVAKNFLLSSEATLERKFKEAILAMRIEKTYSKDHILELYLNEIYLGRGAYGIAAASLTYFNKSVKDLTLEQCAYLAALPKGPGNYDPFKNTQRAINRRNWVIDRMVANGYVTYEQGEKAKKKPLGITMRGKDSYVFAADYFTEEVRRRLIRRYGAKTLYEGGLSIRTTLDPHLQLIARRALQNGLIKFDHSQGWRGAYAHIDKKKGDWDKRGDWGVELAKITGLSDVPEWRLAVVLSATAHKVEIGLQPQREDSGSLSKKREIAILSEADSKWALHVVKENGHRKTVQNLSHVLQVGDVVFVEKISTTSNTYRLQQIPKVEGAIVAMDPHTGRVLAMVGGFSFAESEFNRATQAYRQPGSAFKPFVYAAALDNGYTPSSVILDGPIEIRQYNGEVWHPKNYGGTFSGPATLRYGIEHSRNLMTVRLAYDMGMPIVSEYAERFGVVDKLPPYLSMALGAAETTVLRMVTAYSVIANGGRSIHPSLIDRIQDRYGKTIYRHDDRICENCNTQSWDNQREPKLIDERDQVLDPMTAYQITSMMEGVIQRGTGVRLRYLNRHIAGKTGTTNDSKDVWFMGFTPNLVVGVFVGYDQPAPLGYGTGSSLAAPIFGEFMEEALKDKPDIPFKMPEGMILMPINRKTGMLAERGDHDVIIEAFKPGTGPSDIYQVIGSTNSFQEGVPTMTTSPQVNKALESGTGGLY</sequence>
<dbReference type="InterPro" id="IPR050396">
    <property type="entry name" value="Glycosyltr_51/Transpeptidase"/>
</dbReference>
<evidence type="ECO:0000256" key="24">
    <source>
        <dbReference type="ARBA" id="ARBA00044770"/>
    </source>
</evidence>
<feature type="domain" description="Penicillin-binding protein OB-like" evidence="29">
    <location>
        <begin position="322"/>
        <end position="448"/>
    </location>
</feature>
<evidence type="ECO:0000256" key="9">
    <source>
        <dbReference type="ARBA" id="ARBA00022645"/>
    </source>
</evidence>
<evidence type="ECO:0000256" key="3">
    <source>
        <dbReference type="ARBA" id="ARBA00007090"/>
    </source>
</evidence>
<feature type="transmembrane region" description="Helical" evidence="26">
    <location>
        <begin position="7"/>
        <end position="26"/>
    </location>
</feature>
<dbReference type="InterPro" id="IPR001460">
    <property type="entry name" value="PCN-bd_Tpept"/>
</dbReference>
<evidence type="ECO:0000256" key="22">
    <source>
        <dbReference type="ARBA" id="ARBA00023316"/>
    </source>
</evidence>
<keyword evidence="18 26" id="KW-1133">Transmembrane helix</keyword>
<comment type="caution">
    <text evidence="30">The sequence shown here is derived from an EMBL/GenBank/DDBJ whole genome shotgun (WGS) entry which is preliminary data.</text>
</comment>
<evidence type="ECO:0000256" key="7">
    <source>
        <dbReference type="ARBA" id="ARBA00022475"/>
    </source>
</evidence>
<reference evidence="30 31" key="1">
    <citation type="submission" date="2021-08" db="EMBL/GenBank/DDBJ databases">
        <title>Bartonella raoulti 094 sp. nov.</title>
        <authorList>
            <person name="Zgheib R."/>
            <person name="Hammoud A."/>
        </authorList>
    </citation>
    <scope>NUCLEOTIDE SEQUENCE [LARGE SCALE GENOMIC DNA]</scope>
    <source>
        <strain evidence="30 31">094</strain>
    </source>
</reference>
<keyword evidence="19 26" id="KW-0472">Membrane</keyword>
<keyword evidence="13 26" id="KW-0812">Transmembrane</keyword>
<dbReference type="NCBIfam" id="TIGR02074">
    <property type="entry name" value="PBP_1a_fam"/>
    <property type="match status" value="1"/>
</dbReference>
<keyword evidence="15" id="KW-0133">Cell shape</keyword>
<evidence type="ECO:0000256" key="21">
    <source>
        <dbReference type="ARBA" id="ARBA00023268"/>
    </source>
</evidence>
<evidence type="ECO:0000256" key="18">
    <source>
        <dbReference type="ARBA" id="ARBA00022989"/>
    </source>
</evidence>
<dbReference type="InterPro" id="IPR023346">
    <property type="entry name" value="Lysozyme-like_dom_sf"/>
</dbReference>
<evidence type="ECO:0000256" key="25">
    <source>
        <dbReference type="ARBA" id="ARBA00049902"/>
    </source>
</evidence>
<evidence type="ECO:0000259" key="27">
    <source>
        <dbReference type="Pfam" id="PF00905"/>
    </source>
</evidence>
<keyword evidence="11" id="KW-0328">Glycosyltransferase</keyword>
<evidence type="ECO:0000256" key="12">
    <source>
        <dbReference type="ARBA" id="ARBA00022679"/>
    </source>
</evidence>
<dbReference type="PANTHER" id="PTHR32282:SF27">
    <property type="entry name" value="PENICILLIN-BINDING PROTEIN 1A"/>
    <property type="match status" value="1"/>
</dbReference>
<keyword evidence="17" id="KW-0573">Peptidoglycan synthesis</keyword>
<evidence type="ECO:0000256" key="19">
    <source>
        <dbReference type="ARBA" id="ARBA00023136"/>
    </source>
</evidence>
<evidence type="ECO:0000256" key="16">
    <source>
        <dbReference type="ARBA" id="ARBA00022968"/>
    </source>
</evidence>
<dbReference type="PANTHER" id="PTHR32282">
    <property type="entry name" value="BINDING PROTEIN TRANSPEPTIDASE, PUTATIVE-RELATED"/>
    <property type="match status" value="1"/>
</dbReference>
<keyword evidence="20" id="KW-0046">Antibiotic resistance</keyword>
<comment type="catalytic activity">
    <reaction evidence="23">
        <text>Preferential cleavage: (Ac)2-L-Lys-D-Ala-|-D-Ala. Also transpeptidation of peptidyl-alanyl moieties that are N-acyl substituents of D-alanine.</text>
        <dbReference type="EC" id="3.4.16.4"/>
    </reaction>
</comment>
<dbReference type="InterPro" id="IPR001264">
    <property type="entry name" value="Glyco_trans_51"/>
</dbReference>
<comment type="similarity">
    <text evidence="4">In the N-terminal section; belongs to the glycosyltransferase 51 family.</text>
</comment>
<organism evidence="30 31">
    <name type="scientific">Bartonella raoultii</name>
    <dbReference type="NCBI Taxonomy" id="1457020"/>
    <lineage>
        <taxon>Bacteria</taxon>
        <taxon>Pseudomonadati</taxon>
        <taxon>Pseudomonadota</taxon>
        <taxon>Alphaproteobacteria</taxon>
        <taxon>Hyphomicrobiales</taxon>
        <taxon>Bartonellaceae</taxon>
        <taxon>Bartonella</taxon>
    </lineage>
</organism>
<evidence type="ECO:0000256" key="14">
    <source>
        <dbReference type="ARBA" id="ARBA00022801"/>
    </source>
</evidence>
<evidence type="ECO:0000256" key="2">
    <source>
        <dbReference type="ARBA" id="ARBA00004752"/>
    </source>
</evidence>
<keyword evidence="7" id="KW-1003">Cell membrane</keyword>
<feature type="domain" description="Penicillin-binding protein transpeptidase" evidence="27">
    <location>
        <begin position="450"/>
        <end position="741"/>
    </location>
</feature>
<evidence type="ECO:0000256" key="20">
    <source>
        <dbReference type="ARBA" id="ARBA00023251"/>
    </source>
</evidence>
<evidence type="ECO:0000313" key="30">
    <source>
        <dbReference type="EMBL" id="MBX4335772.1"/>
    </source>
</evidence>
<keyword evidence="9" id="KW-0121">Carboxypeptidase</keyword>
<name>A0ABS7I7Z8_9HYPH</name>
<dbReference type="Pfam" id="PF00912">
    <property type="entry name" value="Transgly"/>
    <property type="match status" value="1"/>
</dbReference>
<comment type="subcellular location">
    <subcellularLocation>
        <location evidence="1">Cell inner membrane</location>
        <topology evidence="1">Single-pass type II membrane protein</topology>
    </subcellularLocation>
</comment>
<gene>
    <name evidence="30" type="ORF">K3248_04075</name>
</gene>
<dbReference type="RefSeq" id="WP_220717084.1">
    <property type="nucleotide sequence ID" value="NZ_JAIFRO010000003.1"/>
</dbReference>
<dbReference type="InterPro" id="IPR012338">
    <property type="entry name" value="Beta-lactam/transpept-like"/>
</dbReference>
<evidence type="ECO:0000256" key="6">
    <source>
        <dbReference type="ARBA" id="ARBA00018638"/>
    </source>
</evidence>
<dbReference type="Proteomes" id="UP000746918">
    <property type="component" value="Unassembled WGS sequence"/>
</dbReference>
<evidence type="ECO:0000256" key="13">
    <source>
        <dbReference type="ARBA" id="ARBA00022692"/>
    </source>
</evidence>
<dbReference type="SUPFAM" id="SSF53955">
    <property type="entry name" value="Lysozyme-like"/>
    <property type="match status" value="1"/>
</dbReference>
<evidence type="ECO:0000256" key="15">
    <source>
        <dbReference type="ARBA" id="ARBA00022960"/>
    </source>
</evidence>
<dbReference type="EC" id="3.4.16.4" evidence="5"/>
<keyword evidence="31" id="KW-1185">Reference proteome</keyword>
<keyword evidence="14" id="KW-0378">Hydrolase</keyword>
<keyword evidence="16" id="KW-0735">Signal-anchor</keyword>
<evidence type="ECO:0000313" key="31">
    <source>
        <dbReference type="Proteomes" id="UP000746918"/>
    </source>
</evidence>
<dbReference type="Pfam" id="PF00905">
    <property type="entry name" value="Transpeptidase"/>
    <property type="match status" value="1"/>
</dbReference>
<keyword evidence="10" id="KW-0645">Protease</keyword>
<dbReference type="InterPro" id="IPR031376">
    <property type="entry name" value="PCB_OB"/>
</dbReference>
<keyword evidence="21" id="KW-0511">Multifunctional enzyme</keyword>
<evidence type="ECO:0000259" key="29">
    <source>
        <dbReference type="Pfam" id="PF17092"/>
    </source>
</evidence>
<evidence type="ECO:0000256" key="26">
    <source>
        <dbReference type="SAM" id="Phobius"/>
    </source>
</evidence>
<comment type="pathway">
    <text evidence="2">Cell wall biogenesis; peptidoglycan biosynthesis.</text>
</comment>
<protein>
    <recommendedName>
        <fullName evidence="6">Penicillin-binding protein 1A</fullName>
        <ecNumber evidence="24">2.4.99.28</ecNumber>
        <ecNumber evidence="5">3.4.16.4</ecNumber>
    </recommendedName>
</protein>
<comment type="catalytic activity">
    <reaction evidence="25">
        <text>[GlcNAc-(1-&gt;4)-Mur2Ac(oyl-L-Ala-gamma-D-Glu-L-Lys-D-Ala-D-Ala)](n)-di-trans,octa-cis-undecaprenyl diphosphate + beta-D-GlcNAc-(1-&gt;4)-Mur2Ac(oyl-L-Ala-gamma-D-Glu-L-Lys-D-Ala-D-Ala)-di-trans,octa-cis-undecaprenyl diphosphate = [GlcNAc-(1-&gt;4)-Mur2Ac(oyl-L-Ala-gamma-D-Glu-L-Lys-D-Ala-D-Ala)](n+1)-di-trans,octa-cis-undecaprenyl diphosphate + di-trans,octa-cis-undecaprenyl diphosphate + H(+)</text>
        <dbReference type="Rhea" id="RHEA:23708"/>
        <dbReference type="Rhea" id="RHEA-COMP:9602"/>
        <dbReference type="Rhea" id="RHEA-COMP:9603"/>
        <dbReference type="ChEBI" id="CHEBI:15378"/>
        <dbReference type="ChEBI" id="CHEBI:58405"/>
        <dbReference type="ChEBI" id="CHEBI:60033"/>
        <dbReference type="ChEBI" id="CHEBI:78435"/>
        <dbReference type="EC" id="2.4.99.28"/>
    </reaction>
</comment>
<dbReference type="InterPro" id="IPR036950">
    <property type="entry name" value="PBP_transglycosylase"/>
</dbReference>
<proteinExistence type="inferred from homology"/>
<evidence type="ECO:0000256" key="1">
    <source>
        <dbReference type="ARBA" id="ARBA00004249"/>
    </source>
</evidence>
<dbReference type="Gene3D" id="1.10.3810.10">
    <property type="entry name" value="Biosynthetic peptidoglycan transglycosylase-like"/>
    <property type="match status" value="1"/>
</dbReference>
<evidence type="ECO:0000256" key="17">
    <source>
        <dbReference type="ARBA" id="ARBA00022984"/>
    </source>
</evidence>
<evidence type="ECO:0000256" key="4">
    <source>
        <dbReference type="ARBA" id="ARBA00007739"/>
    </source>
</evidence>
<dbReference type="SUPFAM" id="SSF56601">
    <property type="entry name" value="beta-lactamase/transpeptidase-like"/>
    <property type="match status" value="1"/>
</dbReference>